<organism evidence="2 3">
    <name type="scientific">Eumeta variegata</name>
    <name type="common">Bagworm moth</name>
    <name type="synonym">Eumeta japonica</name>
    <dbReference type="NCBI Taxonomy" id="151549"/>
    <lineage>
        <taxon>Eukaryota</taxon>
        <taxon>Metazoa</taxon>
        <taxon>Ecdysozoa</taxon>
        <taxon>Arthropoda</taxon>
        <taxon>Hexapoda</taxon>
        <taxon>Insecta</taxon>
        <taxon>Pterygota</taxon>
        <taxon>Neoptera</taxon>
        <taxon>Endopterygota</taxon>
        <taxon>Lepidoptera</taxon>
        <taxon>Glossata</taxon>
        <taxon>Ditrysia</taxon>
        <taxon>Tineoidea</taxon>
        <taxon>Psychidae</taxon>
        <taxon>Oiketicinae</taxon>
        <taxon>Eumeta</taxon>
    </lineage>
</organism>
<reference evidence="2 3" key="1">
    <citation type="journal article" date="2019" name="Commun. Biol.">
        <title>The bagworm genome reveals a unique fibroin gene that provides high tensile strength.</title>
        <authorList>
            <person name="Kono N."/>
            <person name="Nakamura H."/>
            <person name="Ohtoshi R."/>
            <person name="Tomita M."/>
            <person name="Numata K."/>
            <person name="Arakawa K."/>
        </authorList>
    </citation>
    <scope>NUCLEOTIDE SEQUENCE [LARGE SCALE GENOMIC DNA]</scope>
</reference>
<feature type="region of interest" description="Disordered" evidence="1">
    <location>
        <begin position="46"/>
        <end position="69"/>
    </location>
</feature>
<comment type="caution">
    <text evidence="2">The sequence shown here is derived from an EMBL/GenBank/DDBJ whole genome shotgun (WGS) entry which is preliminary data.</text>
</comment>
<dbReference type="Proteomes" id="UP000299102">
    <property type="component" value="Unassembled WGS sequence"/>
</dbReference>
<keyword evidence="3" id="KW-1185">Reference proteome</keyword>
<accession>A0A4C1XID4</accession>
<dbReference type="AlphaFoldDB" id="A0A4C1XID4"/>
<proteinExistence type="predicted"/>
<gene>
    <name evidence="2" type="ORF">EVAR_44662_1</name>
</gene>
<dbReference type="EMBL" id="BGZK01000836">
    <property type="protein sequence ID" value="GBP62254.1"/>
    <property type="molecule type" value="Genomic_DNA"/>
</dbReference>
<evidence type="ECO:0000256" key="1">
    <source>
        <dbReference type="SAM" id="MobiDB-lite"/>
    </source>
</evidence>
<sequence length="69" mass="7761">MAIASLTCINVFMQAGRFRNTDFRFPRRRQHTRPCAVTDDPRPGNYLFGPLLTDTGPTAKAHLPDRSSV</sequence>
<name>A0A4C1XID4_EUMVA</name>
<evidence type="ECO:0000313" key="2">
    <source>
        <dbReference type="EMBL" id="GBP62254.1"/>
    </source>
</evidence>
<protein>
    <submittedName>
        <fullName evidence="2">Uncharacterized protein</fullName>
    </submittedName>
</protein>
<evidence type="ECO:0000313" key="3">
    <source>
        <dbReference type="Proteomes" id="UP000299102"/>
    </source>
</evidence>